<accession>A0A5B8MCR5</accession>
<dbReference type="GO" id="GO:0022857">
    <property type="term" value="F:transmembrane transporter activity"/>
    <property type="evidence" value="ECO:0007669"/>
    <property type="project" value="InterPro"/>
</dbReference>
<dbReference type="InterPro" id="IPR024989">
    <property type="entry name" value="MFS_assoc_dom"/>
</dbReference>
<gene>
    <name evidence="9" type="ORF">A3770_01p08560</name>
</gene>
<dbReference type="InterPro" id="IPR020846">
    <property type="entry name" value="MFS_dom"/>
</dbReference>
<keyword evidence="3 7" id="KW-0812">Transmembrane</keyword>
<dbReference type="PANTHER" id="PTHR16172">
    <property type="entry name" value="MAJOR FACILITATOR SUPERFAMILY DOMAIN-CONTAINING PROTEIN 6-LIKE"/>
    <property type="match status" value="1"/>
</dbReference>
<keyword evidence="4 7" id="KW-1133">Transmembrane helix</keyword>
<dbReference type="SUPFAM" id="SSF103473">
    <property type="entry name" value="MFS general substrate transporter"/>
    <property type="match status" value="1"/>
</dbReference>
<feature type="transmembrane region" description="Helical" evidence="7">
    <location>
        <begin position="227"/>
        <end position="245"/>
    </location>
</feature>
<proteinExistence type="inferred from homology"/>
<feature type="transmembrane region" description="Helical" evidence="7">
    <location>
        <begin position="315"/>
        <end position="332"/>
    </location>
</feature>
<evidence type="ECO:0000256" key="1">
    <source>
        <dbReference type="ARBA" id="ARBA00004141"/>
    </source>
</evidence>
<dbReference type="InterPro" id="IPR036259">
    <property type="entry name" value="MFS_trans_sf"/>
</dbReference>
<name>A0A5B8MCR5_9CHLO</name>
<feature type="transmembrane region" description="Helical" evidence="7">
    <location>
        <begin position="426"/>
        <end position="445"/>
    </location>
</feature>
<dbReference type="Proteomes" id="UP000316726">
    <property type="component" value="Chromosome 1"/>
</dbReference>
<feature type="transmembrane region" description="Helical" evidence="7">
    <location>
        <begin position="165"/>
        <end position="184"/>
    </location>
</feature>
<evidence type="ECO:0000256" key="6">
    <source>
        <dbReference type="SAM" id="MobiDB-lite"/>
    </source>
</evidence>
<feature type="transmembrane region" description="Helical" evidence="7">
    <location>
        <begin position="523"/>
        <end position="542"/>
    </location>
</feature>
<dbReference type="Gene3D" id="1.20.1250.20">
    <property type="entry name" value="MFS general substrate transporter like domains"/>
    <property type="match status" value="2"/>
</dbReference>
<comment type="subcellular location">
    <subcellularLocation>
        <location evidence="1">Membrane</location>
        <topology evidence="1">Multi-pass membrane protein</topology>
    </subcellularLocation>
</comment>
<feature type="compositionally biased region" description="Basic and acidic residues" evidence="6">
    <location>
        <begin position="24"/>
        <end position="35"/>
    </location>
</feature>
<evidence type="ECO:0000313" key="10">
    <source>
        <dbReference type="Proteomes" id="UP000316726"/>
    </source>
</evidence>
<feature type="transmembrane region" description="Helical" evidence="7">
    <location>
        <begin position="451"/>
        <end position="473"/>
    </location>
</feature>
<feature type="region of interest" description="Disordered" evidence="6">
    <location>
        <begin position="24"/>
        <end position="52"/>
    </location>
</feature>
<dbReference type="InterPro" id="IPR051717">
    <property type="entry name" value="MFS_MFSD6"/>
</dbReference>
<feature type="domain" description="Major facilitator superfamily (MFS) profile" evidence="8">
    <location>
        <begin position="361"/>
        <end position="566"/>
    </location>
</feature>
<feature type="transmembrane region" description="Helical" evidence="7">
    <location>
        <begin position="364"/>
        <end position="387"/>
    </location>
</feature>
<dbReference type="GO" id="GO:0016020">
    <property type="term" value="C:membrane"/>
    <property type="evidence" value="ECO:0007669"/>
    <property type="project" value="UniProtKB-SubCell"/>
</dbReference>
<keyword evidence="5 7" id="KW-0472">Membrane</keyword>
<dbReference type="OrthoDB" id="515887at2759"/>
<evidence type="ECO:0000256" key="7">
    <source>
        <dbReference type="SAM" id="Phobius"/>
    </source>
</evidence>
<feature type="transmembrane region" description="Helical" evidence="7">
    <location>
        <begin position="289"/>
        <end position="309"/>
    </location>
</feature>
<evidence type="ECO:0000256" key="2">
    <source>
        <dbReference type="ARBA" id="ARBA00005241"/>
    </source>
</evidence>
<sequence length="566" mass="60989">MPGHRPPKWARKLKKFVNKKAKRAKEVFTGKKQEEPSWSFGSSSEEEDEWEDRVGFEAQVAGFRRLKSQRSSKWDPDILAAWGGNPVLFTNEDLLDNDIRAETIRDANHGRSFVVQPGPEEGEKQPLYMAGEGQRGYGGAEGRREEEAFYSPGSTGDIPIVRLRLVYFLICFATSISSPFFVLYMKNTIGMSAGEVGLVAALQIVGGYAVGPAFSLLVDRYKIHKSVWVTSILLGIVPVELITSTTSFESALAVALAIAALNAPISSLLDSSTLRFLGSESHEYGKIRLWGAVGWGLGSLVAGSIVQVLGDSAAFHLFGLCMVAVAVVVYSLDFTTLSGWDDAESDLSFGESASLLIPNAKYSIFLVVAVVAGFGATSLQSLLLMFLSDLGAPDILEGLTLSVATLSEMPIFYASGAIIKRYGASSLLLASMVVFTIRSVLVSFLQDPWMVLPLQLLHGFTFAGAWTAGVAIAKQNSPPGMETSGQSLFSLAYSGVGGLSGSIVGGQLYNVLGPRTMYRIKGLVFALTAVTYTLTLVDWEALRLKKWGNKRSGHFPQGSASAYHAI</sequence>
<dbReference type="STRING" id="1764295.A0A5B8MCR5"/>
<feature type="transmembrane region" description="Helical" evidence="7">
    <location>
        <begin position="251"/>
        <end position="269"/>
    </location>
</feature>
<reference evidence="9 10" key="1">
    <citation type="submission" date="2018-07" db="EMBL/GenBank/DDBJ databases">
        <title>The complete nuclear genome of the prasinophyte Chloropicon primus (CCMP1205).</title>
        <authorList>
            <person name="Pombert J.-F."/>
            <person name="Otis C."/>
            <person name="Turmel M."/>
            <person name="Lemieux C."/>
        </authorList>
    </citation>
    <scope>NUCLEOTIDE SEQUENCE [LARGE SCALE GENOMIC DNA]</scope>
    <source>
        <strain evidence="9 10">CCMP1205</strain>
    </source>
</reference>
<evidence type="ECO:0000256" key="4">
    <source>
        <dbReference type="ARBA" id="ARBA00022989"/>
    </source>
</evidence>
<evidence type="ECO:0000256" key="3">
    <source>
        <dbReference type="ARBA" id="ARBA00022692"/>
    </source>
</evidence>
<protein>
    <submittedName>
        <fullName evidence="9">Major facilitator subfamily transporter</fullName>
    </submittedName>
</protein>
<feature type="transmembrane region" description="Helical" evidence="7">
    <location>
        <begin position="196"/>
        <end position="218"/>
    </location>
</feature>
<organism evidence="9 10">
    <name type="scientific">Chloropicon primus</name>
    <dbReference type="NCBI Taxonomy" id="1764295"/>
    <lineage>
        <taxon>Eukaryota</taxon>
        <taxon>Viridiplantae</taxon>
        <taxon>Chlorophyta</taxon>
        <taxon>Chloropicophyceae</taxon>
        <taxon>Chloropicales</taxon>
        <taxon>Chloropicaceae</taxon>
        <taxon>Chloropicon</taxon>
    </lineage>
</organism>
<evidence type="ECO:0000313" key="9">
    <source>
        <dbReference type="EMBL" id="QDZ18338.1"/>
    </source>
</evidence>
<dbReference type="PANTHER" id="PTHR16172:SF41">
    <property type="entry name" value="MAJOR FACILITATOR SUPERFAMILY DOMAIN-CONTAINING PROTEIN 6-LIKE"/>
    <property type="match status" value="1"/>
</dbReference>
<feature type="transmembrane region" description="Helical" evidence="7">
    <location>
        <begin position="485"/>
        <end position="503"/>
    </location>
</feature>
<comment type="similarity">
    <text evidence="2">Belongs to the major facilitator superfamily. MFSD6 family.</text>
</comment>
<dbReference type="EMBL" id="CP031034">
    <property type="protein sequence ID" value="QDZ18338.1"/>
    <property type="molecule type" value="Genomic_DNA"/>
</dbReference>
<dbReference type="Pfam" id="PF12832">
    <property type="entry name" value="MFS_1_like"/>
    <property type="match status" value="1"/>
</dbReference>
<evidence type="ECO:0000259" key="8">
    <source>
        <dbReference type="PROSITE" id="PS50850"/>
    </source>
</evidence>
<keyword evidence="10" id="KW-1185">Reference proteome</keyword>
<evidence type="ECO:0000256" key="5">
    <source>
        <dbReference type="ARBA" id="ARBA00023136"/>
    </source>
</evidence>
<dbReference type="AlphaFoldDB" id="A0A5B8MCR5"/>
<dbReference type="PROSITE" id="PS50850">
    <property type="entry name" value="MFS"/>
    <property type="match status" value="1"/>
</dbReference>